<dbReference type="CDD" id="cd22744">
    <property type="entry name" value="OTU"/>
    <property type="match status" value="1"/>
</dbReference>
<dbReference type="Proteomes" id="UP000507470">
    <property type="component" value="Unassembled WGS sequence"/>
</dbReference>
<proteinExistence type="predicted"/>
<dbReference type="InterPro" id="IPR003323">
    <property type="entry name" value="OTU_dom"/>
</dbReference>
<dbReference type="PANTHER" id="PTHR10773">
    <property type="entry name" value="DNA-DIRECTED RNA POLYMERASES I, II, AND III SUBUNIT RPABC2"/>
    <property type="match status" value="1"/>
</dbReference>
<dbReference type="EMBL" id="CACVKT020005165">
    <property type="protein sequence ID" value="CAC5393377.1"/>
    <property type="molecule type" value="Genomic_DNA"/>
</dbReference>
<keyword evidence="3" id="KW-1185">Reference proteome</keyword>
<name>A0A6J8CEM0_MYTCO</name>
<sequence>MRKDLVEHFQHERAHYNNFLSFDEQLSEEEKKKRYDDYLHDLSHNGHWNSDLADMIPLALSNIYRHPIRVYSRKVANSVYDILPDLGENNSSTDFIKVALFSITGQEHYDAVDMMDTPNSTNGNLNKTPTRENISSSVSREEVLSLLEKRANYKIPSHYTRKDSNRQYLSANLSLKKMFYLYEELCKKKGKKPCKINIYREIFCTEYNKLSIDQRKINVLFVQYIMRKNSEENWMTMTKNNFVRHQRKTRKFEDQKVKRQTKSKTYKSFVVSTFDLEAVLPTPCSMVGDLYYKRCLSIYNLSFYSLGDGKGTCYLWDEVNGGRGSKEIGSCILMHINSVAEKNSHLKEITFYSDTCSGQNRNEYVASAMLYALNQHKIDIEIINLHQILYKRGHSEMEADSIHLQLKEQK</sequence>
<evidence type="ECO:0000313" key="2">
    <source>
        <dbReference type="EMBL" id="CAC5393377.1"/>
    </source>
</evidence>
<gene>
    <name evidence="2" type="ORF">MCOR_28246</name>
</gene>
<evidence type="ECO:0000313" key="3">
    <source>
        <dbReference type="Proteomes" id="UP000507470"/>
    </source>
</evidence>
<feature type="domain" description="OTU" evidence="1">
    <location>
        <begin position="1"/>
        <end position="115"/>
    </location>
</feature>
<accession>A0A6J8CEM0</accession>
<dbReference type="OrthoDB" id="6161632at2759"/>
<dbReference type="Gene3D" id="3.90.70.80">
    <property type="match status" value="1"/>
</dbReference>
<evidence type="ECO:0000259" key="1">
    <source>
        <dbReference type="PROSITE" id="PS50802"/>
    </source>
</evidence>
<dbReference type="PROSITE" id="PS50802">
    <property type="entry name" value="OTU"/>
    <property type="match status" value="1"/>
</dbReference>
<protein>
    <recommendedName>
        <fullName evidence="1">OTU domain-containing protein</fullName>
    </recommendedName>
</protein>
<dbReference type="PANTHER" id="PTHR10773:SF19">
    <property type="match status" value="1"/>
</dbReference>
<dbReference type="AlphaFoldDB" id="A0A6J8CEM0"/>
<reference evidence="2 3" key="1">
    <citation type="submission" date="2020-06" db="EMBL/GenBank/DDBJ databases">
        <authorList>
            <person name="Li R."/>
            <person name="Bekaert M."/>
        </authorList>
    </citation>
    <scope>NUCLEOTIDE SEQUENCE [LARGE SCALE GENOMIC DNA]</scope>
    <source>
        <strain evidence="3">wild</strain>
    </source>
</reference>
<organism evidence="2 3">
    <name type="scientific">Mytilus coruscus</name>
    <name type="common">Sea mussel</name>
    <dbReference type="NCBI Taxonomy" id="42192"/>
    <lineage>
        <taxon>Eukaryota</taxon>
        <taxon>Metazoa</taxon>
        <taxon>Spiralia</taxon>
        <taxon>Lophotrochozoa</taxon>
        <taxon>Mollusca</taxon>
        <taxon>Bivalvia</taxon>
        <taxon>Autobranchia</taxon>
        <taxon>Pteriomorphia</taxon>
        <taxon>Mytilida</taxon>
        <taxon>Mytiloidea</taxon>
        <taxon>Mytilidae</taxon>
        <taxon>Mytilinae</taxon>
        <taxon>Mytilus</taxon>
    </lineage>
</organism>